<proteinExistence type="predicted"/>
<accession>A0ABV3BC64</accession>
<organism evidence="2 3">
    <name type="scientific">Streptomyces neyagawaensis</name>
    <dbReference type="NCBI Taxonomy" id="42238"/>
    <lineage>
        <taxon>Bacteria</taxon>
        <taxon>Bacillati</taxon>
        <taxon>Actinomycetota</taxon>
        <taxon>Actinomycetes</taxon>
        <taxon>Kitasatosporales</taxon>
        <taxon>Streptomycetaceae</taxon>
        <taxon>Streptomyces</taxon>
    </lineage>
</organism>
<sequence>GNMVCNTLLEVLRGNATVRRSVVTGSGRRAGRRPVPSGARGTARETTTYPHPPNQQRTPEL</sequence>
<protein>
    <submittedName>
        <fullName evidence="2">Uncharacterized protein</fullName>
    </submittedName>
</protein>
<gene>
    <name evidence="2" type="ORF">ABZ931_39655</name>
</gene>
<keyword evidence="3" id="KW-1185">Reference proteome</keyword>
<comment type="caution">
    <text evidence="2">The sequence shown here is derived from an EMBL/GenBank/DDBJ whole genome shotgun (WGS) entry which is preliminary data.</text>
</comment>
<evidence type="ECO:0000313" key="3">
    <source>
        <dbReference type="Proteomes" id="UP001551189"/>
    </source>
</evidence>
<name>A0ABV3BC64_9ACTN</name>
<dbReference type="Proteomes" id="UP001551189">
    <property type="component" value="Unassembled WGS sequence"/>
</dbReference>
<feature type="non-terminal residue" evidence="2">
    <location>
        <position position="1"/>
    </location>
</feature>
<feature type="region of interest" description="Disordered" evidence="1">
    <location>
        <begin position="23"/>
        <end position="61"/>
    </location>
</feature>
<dbReference type="EMBL" id="JBEYXT010000432">
    <property type="protein sequence ID" value="MEU6807033.1"/>
    <property type="molecule type" value="Genomic_DNA"/>
</dbReference>
<reference evidence="2 3" key="1">
    <citation type="submission" date="2024-06" db="EMBL/GenBank/DDBJ databases">
        <title>The Natural Products Discovery Center: Release of the First 8490 Sequenced Strains for Exploring Actinobacteria Biosynthetic Diversity.</title>
        <authorList>
            <person name="Kalkreuter E."/>
            <person name="Kautsar S.A."/>
            <person name="Yang D."/>
            <person name="Bader C.D."/>
            <person name="Teijaro C.N."/>
            <person name="Fluegel L."/>
            <person name="Davis C.M."/>
            <person name="Simpson J.R."/>
            <person name="Lauterbach L."/>
            <person name="Steele A.D."/>
            <person name="Gui C."/>
            <person name="Meng S."/>
            <person name="Li G."/>
            <person name="Viehrig K."/>
            <person name="Ye F."/>
            <person name="Su P."/>
            <person name="Kiefer A.F."/>
            <person name="Nichols A."/>
            <person name="Cepeda A.J."/>
            <person name="Yan W."/>
            <person name="Fan B."/>
            <person name="Jiang Y."/>
            <person name="Adhikari A."/>
            <person name="Zheng C.-J."/>
            <person name="Schuster L."/>
            <person name="Cowan T.M."/>
            <person name="Smanski M.J."/>
            <person name="Chevrette M.G."/>
            <person name="De Carvalho L.P.S."/>
            <person name="Shen B."/>
        </authorList>
    </citation>
    <scope>NUCLEOTIDE SEQUENCE [LARGE SCALE GENOMIC DNA]</scope>
    <source>
        <strain evidence="2 3">NPDC046851</strain>
    </source>
</reference>
<dbReference type="RefSeq" id="WP_359703089.1">
    <property type="nucleotide sequence ID" value="NZ_JBEYXT010000432.1"/>
</dbReference>
<evidence type="ECO:0000256" key="1">
    <source>
        <dbReference type="SAM" id="MobiDB-lite"/>
    </source>
</evidence>
<evidence type="ECO:0000313" key="2">
    <source>
        <dbReference type="EMBL" id="MEU6807033.1"/>
    </source>
</evidence>
<feature type="compositionally biased region" description="Polar residues" evidence="1">
    <location>
        <begin position="44"/>
        <end position="61"/>
    </location>
</feature>